<dbReference type="AlphaFoldDB" id="A0A9P0D4S2"/>
<name>A0A9P0D4S2_9CUCU</name>
<dbReference type="Proteomes" id="UP001153636">
    <property type="component" value="Chromosome 6"/>
</dbReference>
<sequence>MLEYSNASSIGNNPAGWNMISDPFEDRFPNKVPEFLGNPGPNPAVFPHEDLSFTRSVDMFLSEETFNFFVRCTNSRADIPDNKSSQSVLDLVSKFLFSVLLTGICTDLKFIWDKDNKNLLFRMPMPKICHYQKE</sequence>
<organism evidence="1 2">
    <name type="scientific">Psylliodes chrysocephalus</name>
    <dbReference type="NCBI Taxonomy" id="3402493"/>
    <lineage>
        <taxon>Eukaryota</taxon>
        <taxon>Metazoa</taxon>
        <taxon>Ecdysozoa</taxon>
        <taxon>Arthropoda</taxon>
        <taxon>Hexapoda</taxon>
        <taxon>Insecta</taxon>
        <taxon>Pterygota</taxon>
        <taxon>Neoptera</taxon>
        <taxon>Endopterygota</taxon>
        <taxon>Coleoptera</taxon>
        <taxon>Polyphaga</taxon>
        <taxon>Cucujiformia</taxon>
        <taxon>Chrysomeloidea</taxon>
        <taxon>Chrysomelidae</taxon>
        <taxon>Galerucinae</taxon>
        <taxon>Alticini</taxon>
        <taxon>Psylliodes</taxon>
    </lineage>
</organism>
<keyword evidence="2" id="KW-1185">Reference proteome</keyword>
<protein>
    <submittedName>
        <fullName evidence="1">Uncharacterized protein</fullName>
    </submittedName>
</protein>
<gene>
    <name evidence="1" type="ORF">PSYICH_LOCUS12351</name>
</gene>
<evidence type="ECO:0000313" key="1">
    <source>
        <dbReference type="EMBL" id="CAH1112276.1"/>
    </source>
</evidence>
<dbReference type="EMBL" id="OV651818">
    <property type="protein sequence ID" value="CAH1112276.1"/>
    <property type="molecule type" value="Genomic_DNA"/>
</dbReference>
<reference evidence="1" key="1">
    <citation type="submission" date="2022-01" db="EMBL/GenBank/DDBJ databases">
        <authorList>
            <person name="King R."/>
        </authorList>
    </citation>
    <scope>NUCLEOTIDE SEQUENCE</scope>
</reference>
<proteinExistence type="predicted"/>
<evidence type="ECO:0000313" key="2">
    <source>
        <dbReference type="Proteomes" id="UP001153636"/>
    </source>
</evidence>
<accession>A0A9P0D4S2</accession>